<dbReference type="InterPro" id="IPR034595">
    <property type="entry name" value="NDUFAF8"/>
</dbReference>
<dbReference type="Proteomes" id="UP000237000">
    <property type="component" value="Unassembled WGS sequence"/>
</dbReference>
<dbReference type="InParanoid" id="A0A2P5C5K4"/>
<evidence type="ECO:0000313" key="1">
    <source>
        <dbReference type="EMBL" id="PON56305.1"/>
    </source>
</evidence>
<dbReference type="PANTHER" id="PTHR34561">
    <property type="entry name" value="NADH DEHYDROGENASE [UBIQUINONE] 1 ALPHA SUBCOMPLEX ASSEMBLY FACTOR 8"/>
    <property type="match status" value="1"/>
</dbReference>
<accession>A0A2P5C5K4</accession>
<proteinExistence type="predicted"/>
<dbReference type="PANTHER" id="PTHR34561:SF1">
    <property type="entry name" value="NADH DEHYDROGENASE [UBIQUINONE] 1 ALPHA SUBCOMPLEX ASSEMBLY FACTOR 8"/>
    <property type="match status" value="1"/>
</dbReference>
<comment type="caution">
    <text evidence="1">The sequence shown here is derived from an EMBL/GenBank/DDBJ whole genome shotgun (WGS) entry which is preliminary data.</text>
</comment>
<evidence type="ECO:0000313" key="2">
    <source>
        <dbReference type="Proteomes" id="UP000237000"/>
    </source>
</evidence>
<evidence type="ECO:0008006" key="3">
    <source>
        <dbReference type="Google" id="ProtNLM"/>
    </source>
</evidence>
<dbReference type="OrthoDB" id="3821113at2759"/>
<keyword evidence="2" id="KW-1185">Reference proteome</keyword>
<organism evidence="1 2">
    <name type="scientific">Trema orientale</name>
    <name type="common">Charcoal tree</name>
    <name type="synonym">Celtis orientalis</name>
    <dbReference type="NCBI Taxonomy" id="63057"/>
    <lineage>
        <taxon>Eukaryota</taxon>
        <taxon>Viridiplantae</taxon>
        <taxon>Streptophyta</taxon>
        <taxon>Embryophyta</taxon>
        <taxon>Tracheophyta</taxon>
        <taxon>Spermatophyta</taxon>
        <taxon>Magnoliopsida</taxon>
        <taxon>eudicotyledons</taxon>
        <taxon>Gunneridae</taxon>
        <taxon>Pentapetalae</taxon>
        <taxon>rosids</taxon>
        <taxon>fabids</taxon>
        <taxon>Rosales</taxon>
        <taxon>Cannabaceae</taxon>
        <taxon>Trema</taxon>
    </lineage>
</organism>
<dbReference type="AlphaFoldDB" id="A0A2P5C5K4"/>
<dbReference type="EMBL" id="JXTC01000410">
    <property type="protein sequence ID" value="PON56305.1"/>
    <property type="molecule type" value="Genomic_DNA"/>
</dbReference>
<dbReference type="GO" id="GO:0032981">
    <property type="term" value="P:mitochondrial respiratory chain complex I assembly"/>
    <property type="evidence" value="ECO:0007669"/>
    <property type="project" value="InterPro"/>
</dbReference>
<protein>
    <recommendedName>
        <fullName evidence="3">IMS import disulfide relay-system CHCH-CHCH-like Cx9C domain-containing protein</fullName>
    </recommendedName>
</protein>
<sequence length="109" mass="12487">MAVIDSEPESTVDMKERKTTSTLKRILVNCGAQAKEYGSCVAAKVPEVEKDMCLKEFLALKSCMQNVKVSYQVPRDSSWKRTRKRSFIQKQGCGSSIYLFIFKNYHKHT</sequence>
<reference evidence="2" key="1">
    <citation type="submission" date="2016-06" db="EMBL/GenBank/DDBJ databases">
        <title>Parallel loss of symbiosis genes in relatives of nitrogen-fixing non-legume Parasponia.</title>
        <authorList>
            <person name="Van Velzen R."/>
            <person name="Holmer R."/>
            <person name="Bu F."/>
            <person name="Rutten L."/>
            <person name="Van Zeijl A."/>
            <person name="Liu W."/>
            <person name="Santuari L."/>
            <person name="Cao Q."/>
            <person name="Sharma T."/>
            <person name="Shen D."/>
            <person name="Roswanjaya Y."/>
            <person name="Wardhani T."/>
            <person name="Kalhor M.S."/>
            <person name="Jansen J."/>
            <person name="Van den Hoogen J."/>
            <person name="Gungor B."/>
            <person name="Hartog M."/>
            <person name="Hontelez J."/>
            <person name="Verver J."/>
            <person name="Yang W.-C."/>
            <person name="Schijlen E."/>
            <person name="Repin R."/>
            <person name="Schilthuizen M."/>
            <person name="Schranz E."/>
            <person name="Heidstra R."/>
            <person name="Miyata K."/>
            <person name="Fedorova E."/>
            <person name="Kohlen W."/>
            <person name="Bisseling T."/>
            <person name="Smit S."/>
            <person name="Geurts R."/>
        </authorList>
    </citation>
    <scope>NUCLEOTIDE SEQUENCE [LARGE SCALE GENOMIC DNA]</scope>
    <source>
        <strain evidence="2">cv. RG33-2</strain>
    </source>
</reference>
<dbReference type="Gene3D" id="1.10.287.2900">
    <property type="match status" value="1"/>
</dbReference>
<dbReference type="GO" id="GO:0005739">
    <property type="term" value="C:mitochondrion"/>
    <property type="evidence" value="ECO:0007669"/>
    <property type="project" value="InterPro"/>
</dbReference>
<name>A0A2P5C5K4_TREOI</name>
<gene>
    <name evidence="1" type="ORF">TorRG33x02_296700</name>
</gene>